<evidence type="ECO:0000313" key="3">
    <source>
        <dbReference type="EMBL" id="EOL49161.1"/>
    </source>
</evidence>
<dbReference type="EMBL" id="AJAT01000006">
    <property type="protein sequence ID" value="EOL49161.1"/>
    <property type="molecule type" value="Genomic_DNA"/>
</dbReference>
<feature type="transmembrane region" description="Helical" evidence="1">
    <location>
        <begin position="85"/>
        <end position="103"/>
    </location>
</feature>
<dbReference type="PATRIC" id="fig|1158610.3.peg.238"/>
<accession>R3WMS9</accession>
<dbReference type="eggNOG" id="COG5652">
    <property type="taxonomic scope" value="Bacteria"/>
</dbReference>
<evidence type="ECO:0000256" key="1">
    <source>
        <dbReference type="SAM" id="Phobius"/>
    </source>
</evidence>
<reference evidence="3 4" key="1">
    <citation type="submission" date="2013-02" db="EMBL/GenBank/DDBJ databases">
        <title>The Genome Sequence of Enterococcus phoeniculicola BAA-412.</title>
        <authorList>
            <consortium name="The Broad Institute Genome Sequencing Platform"/>
            <consortium name="The Broad Institute Genome Sequencing Center for Infectious Disease"/>
            <person name="Earl A.M."/>
            <person name="Gilmore M.S."/>
            <person name="Lebreton F."/>
            <person name="Walker B."/>
            <person name="Young S.K."/>
            <person name="Zeng Q."/>
            <person name="Gargeya S."/>
            <person name="Fitzgerald M."/>
            <person name="Haas B."/>
            <person name="Abouelleil A."/>
            <person name="Alvarado L."/>
            <person name="Arachchi H.M."/>
            <person name="Berlin A.M."/>
            <person name="Chapman S.B."/>
            <person name="Dewar J."/>
            <person name="Goldberg J."/>
            <person name="Griggs A."/>
            <person name="Gujja S."/>
            <person name="Hansen M."/>
            <person name="Howarth C."/>
            <person name="Imamovic A."/>
            <person name="Larimer J."/>
            <person name="McCowan C."/>
            <person name="Murphy C."/>
            <person name="Neiman D."/>
            <person name="Pearson M."/>
            <person name="Priest M."/>
            <person name="Roberts A."/>
            <person name="Saif S."/>
            <person name="Shea T."/>
            <person name="Sisk P."/>
            <person name="Sykes S."/>
            <person name="Wortman J."/>
            <person name="Nusbaum C."/>
            <person name="Birren B."/>
        </authorList>
    </citation>
    <scope>NUCLEOTIDE SEQUENCE [LARGE SCALE GENOMIC DNA]</scope>
    <source>
        <strain evidence="3 4">ATCC BAA-412</strain>
    </source>
</reference>
<gene>
    <name evidence="3" type="ORF">UC3_00256</name>
</gene>
<evidence type="ECO:0000313" key="4">
    <source>
        <dbReference type="Proteomes" id="UP000013785"/>
    </source>
</evidence>
<dbReference type="STRING" id="154621.RV11_GL001328"/>
<dbReference type="AlphaFoldDB" id="R3WMS9"/>
<comment type="caution">
    <text evidence="3">The sequence shown here is derived from an EMBL/GenBank/DDBJ whole genome shotgun (WGS) entry which is preliminary data.</text>
</comment>
<dbReference type="HOGENOM" id="CLU_096028_1_0_9"/>
<feature type="transmembrane region" description="Helical" evidence="1">
    <location>
        <begin position="12"/>
        <end position="30"/>
    </location>
</feature>
<dbReference type="InterPro" id="IPR016747">
    <property type="entry name" value="Phosphotransbutyrylase"/>
</dbReference>
<sequence>MKTIKKQMKNGNFYLGIAFVVMVILFYSSSQTYEQQSQISLLEKVLKNQPFKEFFETISFVYAGDEVSVKARGYFKFVEFFVRKGAHFGTYFIMGGSLFLGLYPRLKVRWLPAVLAWLCATGYAGLDEFHQMLTGGRTPLFQDVALDSCGALTAVVLCVIIHTWRKKR</sequence>
<organism evidence="3 4">
    <name type="scientific">Enterococcus phoeniculicola ATCC BAA-412</name>
    <dbReference type="NCBI Taxonomy" id="1158610"/>
    <lineage>
        <taxon>Bacteria</taxon>
        <taxon>Bacillati</taxon>
        <taxon>Bacillota</taxon>
        <taxon>Bacilli</taxon>
        <taxon>Lactobacillales</taxon>
        <taxon>Enterococcaceae</taxon>
        <taxon>Enterococcus</taxon>
    </lineage>
</organism>
<keyword evidence="1" id="KW-1133">Transmembrane helix</keyword>
<dbReference type="InterPro" id="IPR006976">
    <property type="entry name" value="VanZ-like"/>
</dbReference>
<name>R3WMS9_9ENTE</name>
<dbReference type="RefSeq" id="WP_010766941.1">
    <property type="nucleotide sequence ID" value="NZ_ASWE01000006.1"/>
</dbReference>
<dbReference type="OrthoDB" id="291892at2"/>
<proteinExistence type="predicted"/>
<feature type="transmembrane region" description="Helical" evidence="1">
    <location>
        <begin position="145"/>
        <end position="164"/>
    </location>
</feature>
<protein>
    <recommendedName>
        <fullName evidence="2">VanZ-like domain-containing protein</fullName>
    </recommendedName>
</protein>
<keyword evidence="4" id="KW-1185">Reference proteome</keyword>
<feature type="transmembrane region" description="Helical" evidence="1">
    <location>
        <begin position="110"/>
        <end position="125"/>
    </location>
</feature>
<dbReference type="Pfam" id="PF04892">
    <property type="entry name" value="VanZ"/>
    <property type="match status" value="1"/>
</dbReference>
<feature type="domain" description="VanZ-like" evidence="2">
    <location>
        <begin position="17"/>
        <end position="161"/>
    </location>
</feature>
<evidence type="ECO:0000259" key="2">
    <source>
        <dbReference type="Pfam" id="PF04892"/>
    </source>
</evidence>
<dbReference type="Proteomes" id="UP000013785">
    <property type="component" value="Unassembled WGS sequence"/>
</dbReference>
<dbReference type="NCBIfam" id="NF037970">
    <property type="entry name" value="vanZ_1"/>
    <property type="match status" value="1"/>
</dbReference>
<dbReference type="PIRSF" id="PIRSF019083">
    <property type="entry name" value="UCP019083_VanZ"/>
    <property type="match status" value="1"/>
</dbReference>
<keyword evidence="1" id="KW-0812">Transmembrane</keyword>
<keyword evidence="1" id="KW-0472">Membrane</keyword>